<keyword evidence="1" id="KW-0812">Transmembrane</keyword>
<sequence length="355" mass="36833">MESTRGWPAATALLSCTVLSLVGLTWDVQWHEDVGPDTFFTLPHLFIYAGSALAGVISLAVVLAMTAAQRAGRPVDATVGGRAIGVFGRTFAAPLGYLVSGTGAALVLAYGLWDQWWHGLYGFDAVIDSPPHIGLLLSIMITMVGAVIVFAAARHSRWGKVGMFAAVGVLLAFSTITVLGLSALDGTVDATTVGLAVLSTIVVLLSAAVRRGGALVTAVALALIQAFSWWFSPWAARVYADGVGLPVRDYVSDVPAMPSLMPMGLIVVALAVEVLLLGRNGRLVPVAGAVAGALVAFGQFAQRSWLYDVALPDPATTLATTGVAALAGALAGFAGWRFGEMLRLVAPEPVTAKEH</sequence>
<feature type="transmembrane region" description="Helical" evidence="1">
    <location>
        <begin position="256"/>
        <end position="276"/>
    </location>
</feature>
<organism evidence="2 3">
    <name type="scientific">Amycolatopsis suaedae</name>
    <dbReference type="NCBI Taxonomy" id="2510978"/>
    <lineage>
        <taxon>Bacteria</taxon>
        <taxon>Bacillati</taxon>
        <taxon>Actinomycetota</taxon>
        <taxon>Actinomycetes</taxon>
        <taxon>Pseudonocardiales</taxon>
        <taxon>Pseudonocardiaceae</taxon>
        <taxon>Amycolatopsis</taxon>
    </lineage>
</organism>
<protein>
    <submittedName>
        <fullName evidence="2">Uncharacterized protein</fullName>
    </submittedName>
</protein>
<accession>A0A4Q7JCT8</accession>
<feature type="transmembrane region" description="Helical" evidence="1">
    <location>
        <begin position="283"/>
        <end position="302"/>
    </location>
</feature>
<dbReference type="RefSeq" id="WP_130475094.1">
    <property type="nucleotide sequence ID" value="NZ_SFCC01000004.1"/>
</dbReference>
<evidence type="ECO:0000256" key="1">
    <source>
        <dbReference type="SAM" id="Phobius"/>
    </source>
</evidence>
<keyword evidence="3" id="KW-1185">Reference proteome</keyword>
<dbReference type="OrthoDB" id="919086at2"/>
<reference evidence="2 3" key="1">
    <citation type="submission" date="2019-02" db="EMBL/GenBank/DDBJ databases">
        <title>Draft genome sequence of Amycolatopsis sp. 8-3EHSu isolated from roots of Suaeda maritima.</title>
        <authorList>
            <person name="Duangmal K."/>
            <person name="Chantavorakit T."/>
        </authorList>
    </citation>
    <scope>NUCLEOTIDE SEQUENCE [LARGE SCALE GENOMIC DNA]</scope>
    <source>
        <strain evidence="2 3">8-3EHSu</strain>
    </source>
</reference>
<name>A0A4Q7JCT8_9PSEU</name>
<proteinExistence type="predicted"/>
<evidence type="ECO:0000313" key="2">
    <source>
        <dbReference type="EMBL" id="RZQ64383.1"/>
    </source>
</evidence>
<feature type="transmembrane region" description="Helical" evidence="1">
    <location>
        <begin position="314"/>
        <end position="336"/>
    </location>
</feature>
<dbReference type="EMBL" id="SFCC01000004">
    <property type="protein sequence ID" value="RZQ64383.1"/>
    <property type="molecule type" value="Genomic_DNA"/>
</dbReference>
<feature type="transmembrane region" description="Helical" evidence="1">
    <location>
        <begin position="133"/>
        <end position="152"/>
    </location>
</feature>
<gene>
    <name evidence="2" type="ORF">EWH70_10500</name>
</gene>
<feature type="transmembrane region" description="Helical" evidence="1">
    <location>
        <begin position="46"/>
        <end position="65"/>
    </location>
</feature>
<feature type="transmembrane region" description="Helical" evidence="1">
    <location>
        <begin position="215"/>
        <end position="236"/>
    </location>
</feature>
<feature type="transmembrane region" description="Helical" evidence="1">
    <location>
        <begin position="164"/>
        <end position="184"/>
    </location>
</feature>
<feature type="transmembrane region" description="Helical" evidence="1">
    <location>
        <begin position="190"/>
        <end position="208"/>
    </location>
</feature>
<dbReference type="PROSITE" id="PS51257">
    <property type="entry name" value="PROKAR_LIPOPROTEIN"/>
    <property type="match status" value="1"/>
</dbReference>
<dbReference type="AlphaFoldDB" id="A0A4Q7JCT8"/>
<feature type="transmembrane region" description="Helical" evidence="1">
    <location>
        <begin position="7"/>
        <end position="26"/>
    </location>
</feature>
<feature type="transmembrane region" description="Helical" evidence="1">
    <location>
        <begin position="86"/>
        <end position="113"/>
    </location>
</feature>
<comment type="caution">
    <text evidence="2">The sequence shown here is derived from an EMBL/GenBank/DDBJ whole genome shotgun (WGS) entry which is preliminary data.</text>
</comment>
<evidence type="ECO:0000313" key="3">
    <source>
        <dbReference type="Proteomes" id="UP000292003"/>
    </source>
</evidence>
<keyword evidence="1" id="KW-0472">Membrane</keyword>
<dbReference type="Proteomes" id="UP000292003">
    <property type="component" value="Unassembled WGS sequence"/>
</dbReference>
<keyword evidence="1" id="KW-1133">Transmembrane helix</keyword>